<evidence type="ECO:0000313" key="1">
    <source>
        <dbReference type="EMBL" id="ERN10971.1"/>
    </source>
</evidence>
<reference evidence="2" key="1">
    <citation type="journal article" date="2013" name="Science">
        <title>The Amborella genome and the evolution of flowering plants.</title>
        <authorList>
            <consortium name="Amborella Genome Project"/>
        </authorList>
    </citation>
    <scope>NUCLEOTIDE SEQUENCE [LARGE SCALE GENOMIC DNA]</scope>
</reference>
<name>W1PTD7_AMBTC</name>
<dbReference type="Proteomes" id="UP000017836">
    <property type="component" value="Unassembled WGS sequence"/>
</dbReference>
<sequence>MPSVTTEITRLQSILQDISVHLTPPLAIHHDNPSATLVAHNPMLEQTKQIKVDCHFVWKKLSSLNMDTIPHVYLNDVCLNDQTIDLFAKAMTFKHHQFLIERLFATDTQQS</sequence>
<evidence type="ECO:0000313" key="2">
    <source>
        <dbReference type="Proteomes" id="UP000017836"/>
    </source>
</evidence>
<evidence type="ECO:0008006" key="3">
    <source>
        <dbReference type="Google" id="ProtNLM"/>
    </source>
</evidence>
<dbReference type="AlphaFoldDB" id="W1PTD7"/>
<accession>W1PTD7</accession>
<protein>
    <recommendedName>
        <fullName evidence="3">Reverse transcriptase Ty1/copia-type domain-containing protein</fullName>
    </recommendedName>
</protein>
<dbReference type="eggNOG" id="KOG0017">
    <property type="taxonomic scope" value="Eukaryota"/>
</dbReference>
<organism evidence="1 2">
    <name type="scientific">Amborella trichopoda</name>
    <dbReference type="NCBI Taxonomy" id="13333"/>
    <lineage>
        <taxon>Eukaryota</taxon>
        <taxon>Viridiplantae</taxon>
        <taxon>Streptophyta</taxon>
        <taxon>Embryophyta</taxon>
        <taxon>Tracheophyta</taxon>
        <taxon>Spermatophyta</taxon>
        <taxon>Magnoliopsida</taxon>
        <taxon>Amborellales</taxon>
        <taxon>Amborellaceae</taxon>
        <taxon>Amborella</taxon>
    </lineage>
</organism>
<proteinExistence type="predicted"/>
<dbReference type="EMBL" id="KI392724">
    <property type="protein sequence ID" value="ERN10971.1"/>
    <property type="molecule type" value="Genomic_DNA"/>
</dbReference>
<dbReference type="OMA" id="NDVCLND"/>
<keyword evidence="2" id="KW-1185">Reference proteome</keyword>
<dbReference type="HOGENOM" id="CLU_2161845_0_0_1"/>
<gene>
    <name evidence="1" type="ORF">AMTR_s00160p00022010</name>
</gene>
<dbReference type="Gramene" id="ERN10971">
    <property type="protein sequence ID" value="ERN10971"/>
    <property type="gene ID" value="AMTR_s00160p00022010"/>
</dbReference>